<dbReference type="EMBL" id="CAJGYM010000011">
    <property type="protein sequence ID" value="CAD6189555.1"/>
    <property type="molecule type" value="Genomic_DNA"/>
</dbReference>
<protein>
    <submittedName>
        <fullName evidence="6">Uncharacterized protein</fullName>
    </submittedName>
</protein>
<sequence>MKNCGKPTPLKKAKIAYDCLAFLENDGGAIDRYRKSKRIQIKKDELYPAPMDCESIRKRIIGSGEVDYRLDMSRSIAFARNVFQSYPQQEAFLAFSYHPNNSYCYAIDQKADDFFKNSMFQLSDCLDNVFIVEENDDLILKSPKELSEISEMLGNVSGVSADRMPKTKYESKRNWSPGKISFWKNETGKSEEELRRNLTITKSLNQVFVSRPFIDGIFELVNMEQRYGVDEMLFSTLYTNSWLNLPGQMPPKQSHQSFVRWTHWNYGKRPCFSKKHRHEICVIGVRGTRRVAGSTPPPVFCHFQPTKSERNSISVPSSAWASISQKVPIGSWTGTFFINYFRMTLRGSRSWARSFPKQIKANTS</sequence>
<evidence type="ECO:0000256" key="4">
    <source>
        <dbReference type="ARBA" id="ARBA00023136"/>
    </source>
</evidence>
<evidence type="ECO:0000256" key="1">
    <source>
        <dbReference type="ARBA" id="ARBA00004606"/>
    </source>
</evidence>
<comment type="subcellular location">
    <subcellularLocation>
        <location evidence="1">Membrane</location>
        <topology evidence="1">Single-pass type II membrane protein</topology>
    </subcellularLocation>
</comment>
<dbReference type="OrthoDB" id="2019572at2759"/>
<evidence type="ECO:0000313" key="6">
    <source>
        <dbReference type="EMBL" id="CAD6189555.1"/>
    </source>
</evidence>
<keyword evidence="5" id="KW-0325">Glycoprotein</keyword>
<keyword evidence="4" id="KW-0472">Membrane</keyword>
<dbReference type="GO" id="GO:0016757">
    <property type="term" value="F:glycosyltransferase activity"/>
    <property type="evidence" value="ECO:0007669"/>
    <property type="project" value="UniProtKB-KW"/>
</dbReference>
<organism evidence="6 7">
    <name type="scientific">Caenorhabditis auriculariae</name>
    <dbReference type="NCBI Taxonomy" id="2777116"/>
    <lineage>
        <taxon>Eukaryota</taxon>
        <taxon>Metazoa</taxon>
        <taxon>Ecdysozoa</taxon>
        <taxon>Nematoda</taxon>
        <taxon>Chromadorea</taxon>
        <taxon>Rhabditida</taxon>
        <taxon>Rhabditina</taxon>
        <taxon>Rhabditomorpha</taxon>
        <taxon>Rhabditoidea</taxon>
        <taxon>Rhabditidae</taxon>
        <taxon>Peloderinae</taxon>
        <taxon>Caenorhabditis</taxon>
    </lineage>
</organism>
<keyword evidence="3" id="KW-0808">Transferase</keyword>
<evidence type="ECO:0000256" key="2">
    <source>
        <dbReference type="ARBA" id="ARBA00022676"/>
    </source>
</evidence>
<dbReference type="AlphaFoldDB" id="A0A8S1H1Y1"/>
<evidence type="ECO:0000256" key="5">
    <source>
        <dbReference type="ARBA" id="ARBA00023180"/>
    </source>
</evidence>
<dbReference type="PANTHER" id="PTHR46671">
    <property type="entry name" value="PROTEIN CBG11221"/>
    <property type="match status" value="1"/>
</dbReference>
<proteinExistence type="predicted"/>
<keyword evidence="2" id="KW-0328">Glycosyltransferase</keyword>
<comment type="caution">
    <text evidence="6">The sequence shown here is derived from an EMBL/GenBank/DDBJ whole genome shotgun (WGS) entry which is preliminary data.</text>
</comment>
<name>A0A8S1H1Y1_9PELO</name>
<accession>A0A8S1H1Y1</accession>
<dbReference type="Proteomes" id="UP000835052">
    <property type="component" value="Unassembled WGS sequence"/>
</dbReference>
<evidence type="ECO:0000313" key="7">
    <source>
        <dbReference type="Proteomes" id="UP000835052"/>
    </source>
</evidence>
<keyword evidence="7" id="KW-1185">Reference proteome</keyword>
<dbReference type="GO" id="GO:0016020">
    <property type="term" value="C:membrane"/>
    <property type="evidence" value="ECO:0007669"/>
    <property type="project" value="UniProtKB-SubCell"/>
</dbReference>
<dbReference type="PANTHER" id="PTHR46671:SF7">
    <property type="entry name" value="CORE-2_I-BRANCHING ENZYME"/>
    <property type="match status" value="1"/>
</dbReference>
<reference evidence="6" key="1">
    <citation type="submission" date="2020-10" db="EMBL/GenBank/DDBJ databases">
        <authorList>
            <person name="Kikuchi T."/>
        </authorList>
    </citation>
    <scope>NUCLEOTIDE SEQUENCE</scope>
    <source>
        <strain evidence="6">NKZ352</strain>
    </source>
</reference>
<evidence type="ECO:0000256" key="3">
    <source>
        <dbReference type="ARBA" id="ARBA00022679"/>
    </source>
</evidence>
<dbReference type="InterPro" id="IPR003406">
    <property type="entry name" value="Glyco_trans_14"/>
</dbReference>
<gene>
    <name evidence="6" type="ORF">CAUJ_LOCUS5474</name>
</gene>
<dbReference type="Pfam" id="PF02485">
    <property type="entry name" value="Branch"/>
    <property type="match status" value="1"/>
</dbReference>